<keyword evidence="4" id="KW-1015">Disulfide bond</keyword>
<comment type="caution">
    <text evidence="6">The sequence shown here is derived from an EMBL/GenBank/DDBJ whole genome shotgun (WGS) entry which is preliminary data.</text>
</comment>
<comment type="similarity">
    <text evidence="1">Belongs to the SCO1/2 family.</text>
</comment>
<dbReference type="PANTHER" id="PTHR12151">
    <property type="entry name" value="ELECTRON TRANSPORT PROTIN SCO1/SENC FAMILY MEMBER"/>
    <property type="match status" value="1"/>
</dbReference>
<accession>A0A4Z0WHK9</accession>
<dbReference type="OrthoDB" id="5567697at2"/>
<name>A0A4Z0WHK9_9GAMM</name>
<evidence type="ECO:0000256" key="4">
    <source>
        <dbReference type="PIRSR" id="PIRSR603782-2"/>
    </source>
</evidence>
<dbReference type="InterPro" id="IPR036249">
    <property type="entry name" value="Thioredoxin-like_sf"/>
</dbReference>
<proteinExistence type="inferred from homology"/>
<protein>
    <submittedName>
        <fullName evidence="6">SCO family protein</fullName>
    </submittedName>
</protein>
<gene>
    <name evidence="6" type="ORF">E4656_07845</name>
</gene>
<evidence type="ECO:0000313" key="6">
    <source>
        <dbReference type="EMBL" id="TGG94080.1"/>
    </source>
</evidence>
<reference evidence="6 7" key="1">
    <citation type="submission" date="2019-04" db="EMBL/GenBank/DDBJ databases">
        <title>Natronospirillum operosus gen. nov., sp. nov., a haloalkaliphilic satellite isolated from decaying biomass of laboratory culture of cyanobacterium Geitlerinema sp. and proposal of Natronospirillaceae fam. nov. and Saccharospirillaceae fam. nov.</title>
        <authorList>
            <person name="Kevbrin V."/>
            <person name="Boltyanskaya Y."/>
            <person name="Koziaeva V."/>
            <person name="Grouzdev D.S."/>
            <person name="Park M."/>
            <person name="Cho J."/>
        </authorList>
    </citation>
    <scope>NUCLEOTIDE SEQUENCE [LARGE SCALE GENOMIC DNA]</scope>
    <source>
        <strain evidence="6 7">G-116</strain>
    </source>
</reference>
<feature type="disulfide bond" description="Redox-active" evidence="4">
    <location>
        <begin position="126"/>
        <end position="130"/>
    </location>
</feature>
<dbReference type="InterPro" id="IPR003782">
    <property type="entry name" value="SCO1/SenC"/>
</dbReference>
<dbReference type="Gene3D" id="3.40.30.10">
    <property type="entry name" value="Glutaredoxin"/>
    <property type="match status" value="1"/>
</dbReference>
<dbReference type="CDD" id="cd02968">
    <property type="entry name" value="SCO"/>
    <property type="match status" value="1"/>
</dbReference>
<keyword evidence="2 3" id="KW-0186">Copper</keyword>
<keyword evidence="3" id="KW-0479">Metal-binding</keyword>
<evidence type="ECO:0000256" key="2">
    <source>
        <dbReference type="ARBA" id="ARBA00023008"/>
    </source>
</evidence>
<dbReference type="PROSITE" id="PS51352">
    <property type="entry name" value="THIOREDOXIN_2"/>
    <property type="match status" value="1"/>
</dbReference>
<dbReference type="Proteomes" id="UP000297475">
    <property type="component" value="Unassembled WGS sequence"/>
</dbReference>
<feature type="binding site" evidence="3">
    <location>
        <position position="130"/>
    </location>
    <ligand>
        <name>Cu cation</name>
        <dbReference type="ChEBI" id="CHEBI:23378"/>
    </ligand>
</feature>
<dbReference type="Pfam" id="PF02630">
    <property type="entry name" value="SCO1-SenC"/>
    <property type="match status" value="1"/>
</dbReference>
<feature type="binding site" evidence="3">
    <location>
        <position position="126"/>
    </location>
    <ligand>
        <name>Cu cation</name>
        <dbReference type="ChEBI" id="CHEBI:23378"/>
    </ligand>
</feature>
<evidence type="ECO:0000256" key="1">
    <source>
        <dbReference type="ARBA" id="ARBA00010996"/>
    </source>
</evidence>
<evidence type="ECO:0000259" key="5">
    <source>
        <dbReference type="PROSITE" id="PS51352"/>
    </source>
</evidence>
<organism evidence="6 7">
    <name type="scientific">Natronospirillum operosum</name>
    <dbReference type="NCBI Taxonomy" id="2759953"/>
    <lineage>
        <taxon>Bacteria</taxon>
        <taxon>Pseudomonadati</taxon>
        <taxon>Pseudomonadota</taxon>
        <taxon>Gammaproteobacteria</taxon>
        <taxon>Oceanospirillales</taxon>
        <taxon>Natronospirillaceae</taxon>
        <taxon>Natronospirillum</taxon>
    </lineage>
</organism>
<evidence type="ECO:0000256" key="3">
    <source>
        <dbReference type="PIRSR" id="PIRSR603782-1"/>
    </source>
</evidence>
<dbReference type="GO" id="GO:0046872">
    <property type="term" value="F:metal ion binding"/>
    <property type="evidence" value="ECO:0007669"/>
    <property type="project" value="UniProtKB-KW"/>
</dbReference>
<dbReference type="PANTHER" id="PTHR12151:SF25">
    <property type="entry name" value="LINALOOL DEHYDRATASE_ISOMERASE DOMAIN-CONTAINING PROTEIN"/>
    <property type="match status" value="1"/>
</dbReference>
<sequence>MNRQIWGRSDDQRLTLNLTTTLWWPSSQTGDRIVVHELQGDGSILLRGIRTRGGWLVAVVFWLLSTAAFGHSIEDVEAALHDRQPHAQFVRYPAPEFRLADVNGDIVTSEDMRGQVVILNFIYTRCDEACPIHQHLIGQVQHAVNARGLHEDVVFITIATDTEDIASTRRIMREMGERFRMGDRNWQFLFRQESDPPEITGNLAAEYGVRFEVVDEGVQMHGIVIHVIDGYGDMRARFHGLLADTEPMVSYVTALVQGPEAVPVALRYRFRRMFNSLFD</sequence>
<feature type="domain" description="Thioredoxin" evidence="5">
    <location>
        <begin position="88"/>
        <end position="257"/>
    </location>
</feature>
<dbReference type="SUPFAM" id="SSF52833">
    <property type="entry name" value="Thioredoxin-like"/>
    <property type="match status" value="1"/>
</dbReference>
<dbReference type="InterPro" id="IPR013766">
    <property type="entry name" value="Thioredoxin_domain"/>
</dbReference>
<keyword evidence="7" id="KW-1185">Reference proteome</keyword>
<evidence type="ECO:0000313" key="7">
    <source>
        <dbReference type="Proteomes" id="UP000297475"/>
    </source>
</evidence>
<dbReference type="AlphaFoldDB" id="A0A4Z0WHK9"/>
<dbReference type="EMBL" id="SRMF01000002">
    <property type="protein sequence ID" value="TGG94080.1"/>
    <property type="molecule type" value="Genomic_DNA"/>
</dbReference>